<evidence type="ECO:0000259" key="1">
    <source>
        <dbReference type="Pfam" id="PF07883"/>
    </source>
</evidence>
<dbReference type="SUPFAM" id="SSF51182">
    <property type="entry name" value="RmlC-like cupins"/>
    <property type="match status" value="1"/>
</dbReference>
<organism evidence="2 3">
    <name type="scientific">Thioploca ingrica</name>
    <dbReference type="NCBI Taxonomy" id="40754"/>
    <lineage>
        <taxon>Bacteria</taxon>
        <taxon>Pseudomonadati</taxon>
        <taxon>Pseudomonadota</taxon>
        <taxon>Gammaproteobacteria</taxon>
        <taxon>Thiotrichales</taxon>
        <taxon>Thiotrichaceae</taxon>
        <taxon>Thioploca</taxon>
    </lineage>
</organism>
<dbReference type="HOGENOM" id="CLU_147397_0_1_6"/>
<accession>A0A090AKU1</accession>
<reference evidence="2 3" key="1">
    <citation type="journal article" date="2014" name="ISME J.">
        <title>Ecophysiology of Thioploca ingrica as revealed by the complete genome sequence supplemented with proteomic evidence.</title>
        <authorList>
            <person name="Kojima H."/>
            <person name="Ogura Y."/>
            <person name="Yamamoto N."/>
            <person name="Togashi T."/>
            <person name="Mori H."/>
            <person name="Watanabe T."/>
            <person name="Nemoto F."/>
            <person name="Kurokawa K."/>
            <person name="Hayashi T."/>
            <person name="Fukui M."/>
        </authorList>
    </citation>
    <scope>NUCLEOTIDE SEQUENCE [LARGE SCALE GENOMIC DNA]</scope>
</reference>
<dbReference type="InterPro" id="IPR013096">
    <property type="entry name" value="Cupin_2"/>
</dbReference>
<protein>
    <submittedName>
        <fullName evidence="2">Cupin</fullName>
    </submittedName>
</protein>
<sequence length="112" mass="12933">MLKINSIFASLIQSEQEIIEKLLTHTHFTLERIVSTGQATPAGQWYDQEQDEWVILLSGSAGLLFAEENIIRVLHPGDYIHIKAHQRHRVEWTDSSQPTVWLALHYRVISTE</sequence>
<feature type="domain" description="Cupin type-2" evidence="1">
    <location>
        <begin position="46"/>
        <end position="104"/>
    </location>
</feature>
<keyword evidence="3" id="KW-1185">Reference proteome</keyword>
<dbReference type="OrthoDB" id="9798585at2"/>
<name>A0A090AKU1_9GAMM</name>
<dbReference type="Proteomes" id="UP000031623">
    <property type="component" value="Chromosome"/>
</dbReference>
<dbReference type="CDD" id="cd06981">
    <property type="entry name" value="cupin_reut_a1446"/>
    <property type="match status" value="1"/>
</dbReference>
<dbReference type="InterPro" id="IPR011051">
    <property type="entry name" value="RmlC_Cupin_sf"/>
</dbReference>
<gene>
    <name evidence="2" type="ORF">THII_1383</name>
</gene>
<dbReference type="AlphaFoldDB" id="A0A090AKU1"/>
<dbReference type="KEGG" id="tig:THII_1383"/>
<dbReference type="Gene3D" id="2.60.120.10">
    <property type="entry name" value="Jelly Rolls"/>
    <property type="match status" value="1"/>
</dbReference>
<evidence type="ECO:0000313" key="2">
    <source>
        <dbReference type="EMBL" id="BAP55680.1"/>
    </source>
</evidence>
<dbReference type="STRING" id="40754.THII_1383"/>
<dbReference type="Pfam" id="PF07883">
    <property type="entry name" value="Cupin_2"/>
    <property type="match status" value="1"/>
</dbReference>
<dbReference type="EMBL" id="AP014633">
    <property type="protein sequence ID" value="BAP55680.1"/>
    <property type="molecule type" value="Genomic_DNA"/>
</dbReference>
<proteinExistence type="predicted"/>
<evidence type="ECO:0000313" key="3">
    <source>
        <dbReference type="Proteomes" id="UP000031623"/>
    </source>
</evidence>
<dbReference type="InterPro" id="IPR014710">
    <property type="entry name" value="RmlC-like_jellyroll"/>
</dbReference>